<dbReference type="PANTHER" id="PTHR43335:SF2">
    <property type="entry name" value="ABC TRANSPORTER, ATP-BINDING PROTEIN"/>
    <property type="match status" value="1"/>
</dbReference>
<dbReference type="InterPro" id="IPR003593">
    <property type="entry name" value="AAA+_ATPase"/>
</dbReference>
<evidence type="ECO:0000256" key="4">
    <source>
        <dbReference type="ARBA" id="ARBA00022840"/>
    </source>
</evidence>
<protein>
    <submittedName>
        <fullName evidence="6">ABC transporter ATP-binding protein</fullName>
    </submittedName>
</protein>
<evidence type="ECO:0000313" key="6">
    <source>
        <dbReference type="EMBL" id="RHJ87524.1"/>
    </source>
</evidence>
<dbReference type="InterPro" id="IPR027417">
    <property type="entry name" value="P-loop_NTPase"/>
</dbReference>
<evidence type="ECO:0000259" key="5">
    <source>
        <dbReference type="PROSITE" id="PS50893"/>
    </source>
</evidence>
<dbReference type="SUPFAM" id="SSF52540">
    <property type="entry name" value="P-loop containing nucleoside triphosphate hydrolases"/>
    <property type="match status" value="1"/>
</dbReference>
<reference evidence="6 7" key="1">
    <citation type="submission" date="2018-08" db="EMBL/GenBank/DDBJ databases">
        <title>A genome reference for cultivated species of the human gut microbiota.</title>
        <authorList>
            <person name="Zou Y."/>
            <person name="Xue W."/>
            <person name="Luo G."/>
        </authorList>
    </citation>
    <scope>NUCLEOTIDE SEQUENCE [LARGE SCALE GENOMIC DNA]</scope>
    <source>
        <strain evidence="6 7">AM07-24</strain>
    </source>
</reference>
<sequence length="288" mass="31924">MKLEVKELCKNYGRKEALKSVSFSLTPGIYGLLGPNGAGKSTLISILTGNLKADSGKVCLDGEDVNKMGEAYRKILGYMPQQQALYPAFRVGAFLDYMAALKGMEKKEARAQIPAILEMVELSEYAGSKIKTLSGGMKQRLLIAQAILNNPDIIVLDEPTAGLDPKQRIAVRNLISRIAVNKIVLIATHVVSDVEFIAKELILMGEGKVLRKARKDEILNHMRSLVYETELTEEQYGGLPSAWCIAGISQLEEKLFVRIITENPDPVWNCKEVRPSLEDVYLYYFGGL</sequence>
<dbReference type="InterPro" id="IPR003439">
    <property type="entry name" value="ABC_transporter-like_ATP-bd"/>
</dbReference>
<proteinExistence type="inferred from homology"/>
<dbReference type="EMBL" id="QRMS01000003">
    <property type="protein sequence ID" value="RHJ87524.1"/>
    <property type="molecule type" value="Genomic_DNA"/>
</dbReference>
<dbReference type="GO" id="GO:0005524">
    <property type="term" value="F:ATP binding"/>
    <property type="evidence" value="ECO:0007669"/>
    <property type="project" value="UniProtKB-KW"/>
</dbReference>
<accession>A0A415E1V5</accession>
<dbReference type="PROSITE" id="PS00211">
    <property type="entry name" value="ABC_TRANSPORTER_1"/>
    <property type="match status" value="1"/>
</dbReference>
<evidence type="ECO:0000256" key="3">
    <source>
        <dbReference type="ARBA" id="ARBA00022741"/>
    </source>
</evidence>
<feature type="domain" description="ABC transporter" evidence="5">
    <location>
        <begin position="3"/>
        <end position="231"/>
    </location>
</feature>
<dbReference type="Pfam" id="PF00005">
    <property type="entry name" value="ABC_tran"/>
    <property type="match status" value="1"/>
</dbReference>
<dbReference type="SMART" id="SM00382">
    <property type="entry name" value="AAA"/>
    <property type="match status" value="1"/>
</dbReference>
<dbReference type="Proteomes" id="UP000284841">
    <property type="component" value="Unassembled WGS sequence"/>
</dbReference>
<organism evidence="6 7">
    <name type="scientific">Emergencia timonensis</name>
    <dbReference type="NCBI Taxonomy" id="1776384"/>
    <lineage>
        <taxon>Bacteria</taxon>
        <taxon>Bacillati</taxon>
        <taxon>Bacillota</taxon>
        <taxon>Clostridia</taxon>
        <taxon>Peptostreptococcales</taxon>
        <taxon>Anaerovoracaceae</taxon>
        <taxon>Emergencia</taxon>
    </lineage>
</organism>
<dbReference type="Gene3D" id="3.40.50.300">
    <property type="entry name" value="P-loop containing nucleotide triphosphate hydrolases"/>
    <property type="match status" value="1"/>
</dbReference>
<name>A0A415E1V5_9FIRM</name>
<evidence type="ECO:0000313" key="7">
    <source>
        <dbReference type="Proteomes" id="UP000284841"/>
    </source>
</evidence>
<dbReference type="InterPro" id="IPR017871">
    <property type="entry name" value="ABC_transporter-like_CS"/>
</dbReference>
<dbReference type="GO" id="GO:0016887">
    <property type="term" value="F:ATP hydrolysis activity"/>
    <property type="evidence" value="ECO:0007669"/>
    <property type="project" value="InterPro"/>
</dbReference>
<dbReference type="CDD" id="cd03264">
    <property type="entry name" value="ABC_drug_resistance_like"/>
    <property type="match status" value="1"/>
</dbReference>
<comment type="caution">
    <text evidence="6">The sequence shown here is derived from an EMBL/GenBank/DDBJ whole genome shotgun (WGS) entry which is preliminary data.</text>
</comment>
<gene>
    <name evidence="6" type="ORF">DW099_12590</name>
</gene>
<dbReference type="STRING" id="1776384.GCA_900086585_01089"/>
<dbReference type="OrthoDB" id="9775135at2"/>
<dbReference type="PANTHER" id="PTHR43335">
    <property type="entry name" value="ABC TRANSPORTER, ATP-BINDING PROTEIN"/>
    <property type="match status" value="1"/>
</dbReference>
<evidence type="ECO:0000256" key="2">
    <source>
        <dbReference type="ARBA" id="ARBA00022448"/>
    </source>
</evidence>
<dbReference type="PROSITE" id="PS50893">
    <property type="entry name" value="ABC_TRANSPORTER_2"/>
    <property type="match status" value="1"/>
</dbReference>
<comment type="similarity">
    <text evidence="1">Belongs to the ABC transporter superfamily.</text>
</comment>
<keyword evidence="2" id="KW-0813">Transport</keyword>
<keyword evidence="7" id="KW-1185">Reference proteome</keyword>
<dbReference type="RefSeq" id="WP_118335919.1">
    <property type="nucleotide sequence ID" value="NZ_AP025567.1"/>
</dbReference>
<evidence type="ECO:0000256" key="1">
    <source>
        <dbReference type="ARBA" id="ARBA00005417"/>
    </source>
</evidence>
<dbReference type="AlphaFoldDB" id="A0A415E1V5"/>
<keyword evidence="3" id="KW-0547">Nucleotide-binding</keyword>
<keyword evidence="4 6" id="KW-0067">ATP-binding</keyword>